<dbReference type="Proteomes" id="UP000324832">
    <property type="component" value="Unassembled WGS sequence"/>
</dbReference>
<accession>A0A5E4QUG4</accession>
<protein>
    <submittedName>
        <fullName evidence="1">Uncharacterized protein</fullName>
    </submittedName>
</protein>
<name>A0A5E4QUG4_9NEOP</name>
<dbReference type="AlphaFoldDB" id="A0A5E4QUG4"/>
<sequence length="59" mass="6675">MPNLFFASLKKTFTHSTNFNYEHLLQQNSIQNLEPDSVSENVLTLSLSTLFAVPISDCQ</sequence>
<evidence type="ECO:0000313" key="1">
    <source>
        <dbReference type="EMBL" id="VVD00886.1"/>
    </source>
</evidence>
<dbReference type="EMBL" id="FZQP02005044">
    <property type="protein sequence ID" value="VVD00886.1"/>
    <property type="molecule type" value="Genomic_DNA"/>
</dbReference>
<gene>
    <name evidence="1" type="ORF">LSINAPIS_LOCUS11435</name>
</gene>
<reference evidence="1 2" key="1">
    <citation type="submission" date="2017-07" db="EMBL/GenBank/DDBJ databases">
        <authorList>
            <person name="Talla V."/>
            <person name="Backstrom N."/>
        </authorList>
    </citation>
    <scope>NUCLEOTIDE SEQUENCE [LARGE SCALE GENOMIC DNA]</scope>
</reference>
<proteinExistence type="predicted"/>
<keyword evidence="2" id="KW-1185">Reference proteome</keyword>
<evidence type="ECO:0000313" key="2">
    <source>
        <dbReference type="Proteomes" id="UP000324832"/>
    </source>
</evidence>
<organism evidence="1 2">
    <name type="scientific">Leptidea sinapis</name>
    <dbReference type="NCBI Taxonomy" id="189913"/>
    <lineage>
        <taxon>Eukaryota</taxon>
        <taxon>Metazoa</taxon>
        <taxon>Ecdysozoa</taxon>
        <taxon>Arthropoda</taxon>
        <taxon>Hexapoda</taxon>
        <taxon>Insecta</taxon>
        <taxon>Pterygota</taxon>
        <taxon>Neoptera</taxon>
        <taxon>Endopterygota</taxon>
        <taxon>Lepidoptera</taxon>
        <taxon>Glossata</taxon>
        <taxon>Ditrysia</taxon>
        <taxon>Papilionoidea</taxon>
        <taxon>Pieridae</taxon>
        <taxon>Dismorphiinae</taxon>
        <taxon>Leptidea</taxon>
    </lineage>
</organism>